<dbReference type="Gene3D" id="2.60.40.10">
    <property type="entry name" value="Immunoglobulins"/>
    <property type="match status" value="8"/>
</dbReference>
<evidence type="ECO:0000259" key="2">
    <source>
        <dbReference type="PROSITE" id="PS50093"/>
    </source>
</evidence>
<dbReference type="InterPro" id="IPR035234">
    <property type="entry name" value="IgGFc-bd_N"/>
</dbReference>
<dbReference type="InterPro" id="IPR035986">
    <property type="entry name" value="PKD_dom_sf"/>
</dbReference>
<dbReference type="InterPro" id="IPR026341">
    <property type="entry name" value="T9SS_type_B"/>
</dbReference>
<evidence type="ECO:0000313" key="3">
    <source>
        <dbReference type="EMBL" id="MDA3615528.1"/>
    </source>
</evidence>
<feature type="domain" description="PKD" evidence="2">
    <location>
        <begin position="804"/>
        <end position="858"/>
    </location>
</feature>
<comment type="caution">
    <text evidence="3">The sequence shown here is derived from an EMBL/GenBank/DDBJ whole genome shotgun (WGS) entry which is preliminary data.</text>
</comment>
<organism evidence="3 4">
    <name type="scientific">Polluticaenibacter yanchengensis</name>
    <dbReference type="NCBI Taxonomy" id="3014562"/>
    <lineage>
        <taxon>Bacteria</taxon>
        <taxon>Pseudomonadati</taxon>
        <taxon>Bacteroidota</taxon>
        <taxon>Chitinophagia</taxon>
        <taxon>Chitinophagales</taxon>
        <taxon>Chitinophagaceae</taxon>
        <taxon>Polluticaenibacter</taxon>
    </lineage>
</organism>
<sequence length="1721" mass="183830">MCTNLKYKISFLVVCLVSALGVFSQNLSNRGKEFWVAYGHHQFMEPGQTNSQEMVLYFSAEEAATVTVKINGTNWVRTYNVPANRVISSETMPKSGTYDCRLFSLPPSYGGTGGEGLFTRGISISSNVPIVAYAHTYGSASSGASMLMPIETWGHSYISVNSNQTYQPNCFSWAFVIANHDNTVVEIVPSQLTRAGRQANQPFSVTLNKGEIYQVIGANPTSGTSALELTGTRFKSLANSNGVCYPIAVFSGSSRTSNPMPCGSGGGDNDNQQLFPTQAWGKRYLTAPLANTVSVNNNQTNGYKVIIRKAGTVVRRNGVVLTNLANGAYFFTSNTADLIEANEPIMVAQFMTGGGCLGGGLGDPEMIIISPIEQGTNKVGFFRNNQENITFNYLTMVVPNGGTGLSSLTIDGQPLSAITAANLRTYPHPRSSAHTVVVRRWTGFSANANTPPGQCLVSSDSAFTAVTYGLGSVESYGYNAGTMINNLSAISSIQNDLDKDTKEHDFTCVDAPVNLSVLMAYEPTRMVWKLSDISTIISPATDITVNSPVPVETVLVKGVPYYKYTLPGTYKFNKEGVHQLPILSTHQSVETCDFTEELKILIDVEPVRISDFTMTRASDCTLDSVLLKADGNTSNNENLKSWKWALPGNVTITGKDTVHVFKPGLAQPVALTVVTDNGCISTFNKTIDVFEKPVADFTTVPTAICVDAEFELTPSVTYSGTSAAAKWWWQIEGAETTAGSNVSQKHTFDEPGLHTVKLAISYGDLCVSDTITKQVRIYEKPTFAITLPDDCLPVSGVVKFTNATATTDGQNITVHDWHFGDQHATTANPNISSDAEPTHNYSTFGTYNISYKATTQYGCVKDTTIERTFKLSPDVTFAAINAICVNAEAITLNQGSVRNGVPGTGVYSGKGVADGKFDPAVAGVGVHTITYTFTSDDNCVGIATFDITVYDKPTVDFATNTGSCIPENGLVQFENNTTVSDGQVLTWAWNFNDAAATASNPNTSSTKDPTHLFQEGKYQIELSVETANGCVEKLEKEYTFNLMPVVTYGAQAPLCANADIISLANATARLGNAPQTGGVYSGAGIDAAGQFDASVAKAGIHPLTFTYTSAAGCEAAATSSIEVFAVPEVDFESSAASCIPANGLVTFTNKTTLSSGEAMTWSWSFTGNNGGTSTVKDPSYNFQEGAYKIALTATTANSCSETLSKDFTFNLTPVVAYGTQIPLCENADAVSLANATAFLGSVSQTGGIYSGTGINAGGEFSPSVAKAGLHTLTYTYTSTAGCEASATTTILVDPVPTALFTAQDFICIDQSLLLQDHSTIASGNIVSWSWNFGDGNTVTRSNGSSFSHDYTDFKSYDLGLRVTSDKGCQSDLVNKSVVVHPLPVVDFTIPSVICMPNGEAVFVNNTTEANGATLSYSWNMGVTGAPAIATKDVNYIYPSINNYTVALVATSIYGCDASLSKQLPSGNFYGKPTARFSITPAELCQGVSTVFTESSTAQNNTIEAWHWLLGDGTTSTQRTPEKSYNRPGTYNVSLTIKDGVGCYSDTARQVVRVHPQPVIDAGRSFVVAEGSVITFSATSNSLNYNFSWSPAIGLNDPNALNPTATVTQDQVYTLTAVGAFNCSATDDLTVKILRNVVPPNAFSPNGDGINDTWTIKHLADYTNATISVFDRYSKRVFYSVGYNTPWDGTVGGKPLPVGTYYYLIELRNGFSPIKGSVTIVR</sequence>
<feature type="domain" description="PKD" evidence="2">
    <location>
        <begin position="1472"/>
        <end position="1553"/>
    </location>
</feature>
<proteinExistence type="predicted"/>
<accession>A0ABT4UL03</accession>
<dbReference type="SMART" id="SM00089">
    <property type="entry name" value="PKD"/>
    <property type="match status" value="8"/>
</dbReference>
<name>A0ABT4UL03_9BACT</name>
<feature type="signal peptide" evidence="1">
    <location>
        <begin position="1"/>
        <end position="24"/>
    </location>
</feature>
<dbReference type="SUPFAM" id="SSF49299">
    <property type="entry name" value="PKD domain"/>
    <property type="match status" value="7"/>
</dbReference>
<dbReference type="RefSeq" id="WP_407031855.1">
    <property type="nucleotide sequence ID" value="NZ_JAQGEF010000013.1"/>
</dbReference>
<keyword evidence="1" id="KW-0732">Signal</keyword>
<protein>
    <submittedName>
        <fullName evidence="3">PKD domain-containing protein</fullName>
    </submittedName>
</protein>
<evidence type="ECO:0000313" key="4">
    <source>
        <dbReference type="Proteomes" id="UP001210231"/>
    </source>
</evidence>
<feature type="domain" description="PKD" evidence="2">
    <location>
        <begin position="1403"/>
        <end position="1460"/>
    </location>
</feature>
<dbReference type="CDD" id="cd00146">
    <property type="entry name" value="PKD"/>
    <property type="match status" value="3"/>
</dbReference>
<dbReference type="NCBIfam" id="TIGR04131">
    <property type="entry name" value="Bac_Flav_CTERM"/>
    <property type="match status" value="1"/>
</dbReference>
<feature type="chain" id="PRO_5047176601" evidence="1">
    <location>
        <begin position="25"/>
        <end position="1721"/>
    </location>
</feature>
<keyword evidence="4" id="KW-1185">Reference proteome</keyword>
<dbReference type="Pfam" id="PF17517">
    <property type="entry name" value="IgGFc_binding"/>
    <property type="match status" value="1"/>
</dbReference>
<gene>
    <name evidence="3" type="ORF">O3P16_11975</name>
</gene>
<dbReference type="InterPro" id="IPR013783">
    <property type="entry name" value="Ig-like_fold"/>
</dbReference>
<dbReference type="Pfam" id="PF18911">
    <property type="entry name" value="PKD_4"/>
    <property type="match status" value="4"/>
</dbReference>
<dbReference type="EMBL" id="JAQGEF010000013">
    <property type="protein sequence ID" value="MDA3615528.1"/>
    <property type="molecule type" value="Genomic_DNA"/>
</dbReference>
<feature type="domain" description="PKD" evidence="2">
    <location>
        <begin position="1322"/>
        <end position="1367"/>
    </location>
</feature>
<dbReference type="InterPro" id="IPR022409">
    <property type="entry name" value="PKD/Chitinase_dom"/>
</dbReference>
<reference evidence="3 4" key="1">
    <citation type="submission" date="2022-12" db="EMBL/GenBank/DDBJ databases">
        <title>Chitinophagaceae gen. sp. nov., a new member of the family Chitinophagaceae, isolated from soil in a chemical factory.</title>
        <authorList>
            <person name="Ke Z."/>
        </authorList>
    </citation>
    <scope>NUCLEOTIDE SEQUENCE [LARGE SCALE GENOMIC DNA]</scope>
    <source>
        <strain evidence="3 4">LY-5</strain>
    </source>
</reference>
<dbReference type="InterPro" id="IPR000601">
    <property type="entry name" value="PKD_dom"/>
</dbReference>
<dbReference type="PROSITE" id="PS50093">
    <property type="entry name" value="PKD"/>
    <property type="match status" value="4"/>
</dbReference>
<evidence type="ECO:0000256" key="1">
    <source>
        <dbReference type="SAM" id="SignalP"/>
    </source>
</evidence>
<dbReference type="Pfam" id="PF13585">
    <property type="entry name" value="CHU_C"/>
    <property type="match status" value="1"/>
</dbReference>
<dbReference type="Proteomes" id="UP001210231">
    <property type="component" value="Unassembled WGS sequence"/>
</dbReference>